<reference evidence="2" key="1">
    <citation type="submission" date="2012-11" db="EMBL/GenBank/DDBJ databases">
        <authorList>
            <person name="Lucero-Rivera Y.E."/>
            <person name="Tovar-Ramirez D."/>
        </authorList>
    </citation>
    <scope>NUCLEOTIDE SEQUENCE</scope>
    <source>
        <tissue evidence="2">Salivary gland</tissue>
    </source>
</reference>
<dbReference type="EMBL" id="GACK01009227">
    <property type="protein sequence ID" value="JAA55807.1"/>
    <property type="molecule type" value="mRNA"/>
</dbReference>
<evidence type="ECO:0000256" key="1">
    <source>
        <dbReference type="SAM" id="SignalP"/>
    </source>
</evidence>
<sequence length="111" mass="12372">MKCLFVVILSFMATSFWPRTCDADQCPMRINEDGWCRIASGKPFFNSYFMSRDPCYAAVCRTDGTIVLHVCNARGGGVPLTEEPNLFIGGGPMPYPECCKNCTSVTQRQDQ</sequence>
<dbReference type="AlphaFoldDB" id="L7LW22"/>
<feature type="signal peptide" evidence="1">
    <location>
        <begin position="1"/>
        <end position="23"/>
    </location>
</feature>
<proteinExistence type="evidence at transcript level"/>
<evidence type="ECO:0000313" key="2">
    <source>
        <dbReference type="EMBL" id="JAA55807.1"/>
    </source>
</evidence>
<keyword evidence="1" id="KW-0732">Signal</keyword>
<protein>
    <recommendedName>
        <fullName evidence="3">8.9 kDa family member</fullName>
    </recommendedName>
</protein>
<feature type="chain" id="PRO_5003980393" description="8.9 kDa family member" evidence="1">
    <location>
        <begin position="24"/>
        <end position="111"/>
    </location>
</feature>
<reference evidence="2" key="2">
    <citation type="journal article" date="2015" name="J. Proteomics">
        <title>Sexual differences in the sialomes of the zebra tick, Rhipicephalus pulchellus.</title>
        <authorList>
            <person name="Tan A.W."/>
            <person name="Francischetti I.M."/>
            <person name="Slovak M."/>
            <person name="Kini R.M."/>
            <person name="Ribeiro J.M."/>
        </authorList>
    </citation>
    <scope>NUCLEOTIDE SEQUENCE</scope>
    <source>
        <tissue evidence="2">Salivary gland</tissue>
    </source>
</reference>
<organism evidence="2">
    <name type="scientific">Rhipicephalus pulchellus</name>
    <name type="common">Yellow backed tick</name>
    <name type="synonym">Dermacentor pulchellus</name>
    <dbReference type="NCBI Taxonomy" id="72859"/>
    <lineage>
        <taxon>Eukaryota</taxon>
        <taxon>Metazoa</taxon>
        <taxon>Ecdysozoa</taxon>
        <taxon>Arthropoda</taxon>
        <taxon>Chelicerata</taxon>
        <taxon>Arachnida</taxon>
        <taxon>Acari</taxon>
        <taxon>Parasitiformes</taxon>
        <taxon>Ixodida</taxon>
        <taxon>Ixodoidea</taxon>
        <taxon>Ixodidae</taxon>
        <taxon>Rhipicephalinae</taxon>
        <taxon>Rhipicephalus</taxon>
        <taxon>Rhipicephalus</taxon>
    </lineage>
</organism>
<accession>L7LW22</accession>
<name>L7LW22_RHIPC</name>
<evidence type="ECO:0008006" key="3">
    <source>
        <dbReference type="Google" id="ProtNLM"/>
    </source>
</evidence>